<keyword evidence="6 7" id="KW-0687">Ribonucleoprotein</keyword>
<comment type="similarity">
    <text evidence="2 7">Belongs to the SRP14 family.</text>
</comment>
<reference evidence="9 10" key="3">
    <citation type="journal article" date="2017" name="Mol. Plant Pathol.">
        <title>A gapless genome sequence of the fungus Botrytis cinerea.</title>
        <authorList>
            <person name="Van Kan J.A."/>
            <person name="Stassen J.H."/>
            <person name="Mosbach A."/>
            <person name="Van Der Lee T.A."/>
            <person name="Faino L."/>
            <person name="Farmer A.D."/>
            <person name="Papasotiriou D.G."/>
            <person name="Zhou S."/>
            <person name="Seidl M.F."/>
            <person name="Cottam E."/>
            <person name="Edel D."/>
            <person name="Hahn M."/>
            <person name="Schwartz D.C."/>
            <person name="Dietrich R.A."/>
            <person name="Widdison S."/>
            <person name="Scalliet G."/>
        </authorList>
    </citation>
    <scope>NUCLEOTIDE SEQUENCE [LARGE SCALE GENOMIC DNA]</scope>
    <source>
        <strain evidence="9 10">B05.10</strain>
    </source>
</reference>
<comment type="subcellular location">
    <subcellularLocation>
        <location evidence="1 7">Cytoplasm</location>
    </subcellularLocation>
</comment>
<dbReference type="InterPro" id="IPR003210">
    <property type="entry name" value="Signal_recog_particle_SRP14"/>
</dbReference>
<evidence type="ECO:0000256" key="2">
    <source>
        <dbReference type="ARBA" id="ARBA00010349"/>
    </source>
</evidence>
<dbReference type="Proteomes" id="UP000001798">
    <property type="component" value="Chromosome 2"/>
</dbReference>
<dbReference type="Pfam" id="PF02290">
    <property type="entry name" value="SRP14"/>
    <property type="match status" value="1"/>
</dbReference>
<dbReference type="GeneID" id="5431097"/>
<dbReference type="GO" id="GO:0006614">
    <property type="term" value="P:SRP-dependent cotranslational protein targeting to membrane"/>
    <property type="evidence" value="ECO:0007669"/>
    <property type="project" value="UniProtKB-UniRule"/>
</dbReference>
<evidence type="ECO:0000256" key="3">
    <source>
        <dbReference type="ARBA" id="ARBA00022490"/>
    </source>
</evidence>
<evidence type="ECO:0000256" key="1">
    <source>
        <dbReference type="ARBA" id="ARBA00004496"/>
    </source>
</evidence>
<dbReference type="PANTHER" id="PTHR12013">
    <property type="entry name" value="SIGNAL RECOGNITION PARTICLE 14 KD PROTEIN"/>
    <property type="match status" value="1"/>
</dbReference>
<keyword evidence="10" id="KW-1185">Reference proteome</keyword>
<reference evidence="9 10" key="1">
    <citation type="journal article" date="2011" name="PLoS Genet.">
        <title>Genomic analysis of the necrotrophic fungal pathogens Sclerotinia sclerotiorum and Botrytis cinerea.</title>
        <authorList>
            <person name="Amselem J."/>
            <person name="Cuomo C.A."/>
            <person name="van Kan J.A."/>
            <person name="Viaud M."/>
            <person name="Benito E.P."/>
            <person name="Couloux A."/>
            <person name="Coutinho P.M."/>
            <person name="de Vries R.P."/>
            <person name="Dyer P.S."/>
            <person name="Fillinger S."/>
            <person name="Fournier E."/>
            <person name="Gout L."/>
            <person name="Hahn M."/>
            <person name="Kohn L."/>
            <person name="Lapalu N."/>
            <person name="Plummer K.M."/>
            <person name="Pradier J.M."/>
            <person name="Quevillon E."/>
            <person name="Sharon A."/>
            <person name="Simon A."/>
            <person name="ten Have A."/>
            <person name="Tudzynski B."/>
            <person name="Tudzynski P."/>
            <person name="Wincker P."/>
            <person name="Andrew M."/>
            <person name="Anthouard V."/>
            <person name="Beever R.E."/>
            <person name="Beffa R."/>
            <person name="Benoit I."/>
            <person name="Bouzid O."/>
            <person name="Brault B."/>
            <person name="Chen Z."/>
            <person name="Choquer M."/>
            <person name="Collemare J."/>
            <person name="Cotton P."/>
            <person name="Danchin E.G."/>
            <person name="Da Silva C."/>
            <person name="Gautier A."/>
            <person name="Giraud C."/>
            <person name="Giraud T."/>
            <person name="Gonzalez C."/>
            <person name="Grossetete S."/>
            <person name="Guldener U."/>
            <person name="Henrissat B."/>
            <person name="Howlett B.J."/>
            <person name="Kodira C."/>
            <person name="Kretschmer M."/>
            <person name="Lappartient A."/>
            <person name="Leroch M."/>
            <person name="Levis C."/>
            <person name="Mauceli E."/>
            <person name="Neuveglise C."/>
            <person name="Oeser B."/>
            <person name="Pearson M."/>
            <person name="Poulain J."/>
            <person name="Poussereau N."/>
            <person name="Quesneville H."/>
            <person name="Rascle C."/>
            <person name="Schumacher J."/>
            <person name="Segurens B."/>
            <person name="Sexton A."/>
            <person name="Silva E."/>
            <person name="Sirven C."/>
            <person name="Soanes D.M."/>
            <person name="Talbot N.J."/>
            <person name="Templeton M."/>
            <person name="Yandava C."/>
            <person name="Yarden O."/>
            <person name="Zeng Q."/>
            <person name="Rollins J.A."/>
            <person name="Lebrun M.H."/>
            <person name="Dickman M."/>
        </authorList>
    </citation>
    <scope>NUCLEOTIDE SEQUENCE [LARGE SCALE GENOMIC DNA]</scope>
    <source>
        <strain evidence="9 10">B05.10</strain>
    </source>
</reference>
<evidence type="ECO:0000256" key="5">
    <source>
        <dbReference type="ARBA" id="ARBA00023135"/>
    </source>
</evidence>
<dbReference type="GO" id="GO:0008312">
    <property type="term" value="F:7S RNA binding"/>
    <property type="evidence" value="ECO:0007669"/>
    <property type="project" value="UniProtKB-UniRule"/>
</dbReference>
<feature type="region of interest" description="Disordered" evidence="8">
    <location>
        <begin position="125"/>
        <end position="157"/>
    </location>
</feature>
<evidence type="ECO:0000313" key="9">
    <source>
        <dbReference type="EMBL" id="ATZ47352.1"/>
    </source>
</evidence>
<keyword evidence="4 7" id="KW-0694">RNA-binding</keyword>
<dbReference type="GO" id="GO:0005786">
    <property type="term" value="C:signal recognition particle, endoplasmic reticulum targeting"/>
    <property type="evidence" value="ECO:0007669"/>
    <property type="project" value="UniProtKB-UniRule"/>
</dbReference>
<dbReference type="GO" id="GO:0030942">
    <property type="term" value="F:endoplasmic reticulum signal peptide binding"/>
    <property type="evidence" value="ECO:0007669"/>
    <property type="project" value="UniProtKB-UniRule"/>
</dbReference>
<dbReference type="OrthoDB" id="19209at2759"/>
<comment type="function">
    <text evidence="7">Component of the signal recognition particle (SRP) complex, a ribonucleoprotein complex that mediates the cotranslational targeting of secretory and membrane proteins to the endoplasmic reticulum (ER).</text>
</comment>
<evidence type="ECO:0000313" key="10">
    <source>
        <dbReference type="Proteomes" id="UP000001798"/>
    </source>
</evidence>
<dbReference type="AlphaFoldDB" id="A0A384JA71"/>
<keyword evidence="5 7" id="KW-0733">Signal recognition particle</keyword>
<evidence type="ECO:0000256" key="4">
    <source>
        <dbReference type="ARBA" id="ARBA00022884"/>
    </source>
</evidence>
<dbReference type="Gene3D" id="3.30.720.10">
    <property type="entry name" value="Signal recognition particle alu RNA binding heterodimer, srp9/1"/>
    <property type="match status" value="1"/>
</dbReference>
<evidence type="ECO:0000256" key="6">
    <source>
        <dbReference type="ARBA" id="ARBA00023274"/>
    </source>
</evidence>
<dbReference type="RefSeq" id="XP_024547219.1">
    <property type="nucleotide sequence ID" value="XM_024691448.1"/>
</dbReference>
<organism evidence="9 10">
    <name type="scientific">Botryotinia fuckeliana (strain B05.10)</name>
    <name type="common">Noble rot fungus</name>
    <name type="synonym">Botrytis cinerea</name>
    <dbReference type="NCBI Taxonomy" id="332648"/>
    <lineage>
        <taxon>Eukaryota</taxon>
        <taxon>Fungi</taxon>
        <taxon>Dikarya</taxon>
        <taxon>Ascomycota</taxon>
        <taxon>Pezizomycotina</taxon>
        <taxon>Leotiomycetes</taxon>
        <taxon>Helotiales</taxon>
        <taxon>Sclerotiniaceae</taxon>
        <taxon>Botrytis</taxon>
    </lineage>
</organism>
<dbReference type="KEGG" id="bfu:BCIN_02g06420"/>
<dbReference type="VEuPathDB" id="FungiDB:Bcin02g06420"/>
<reference evidence="9 10" key="2">
    <citation type="journal article" date="2012" name="Eukaryot. Cell">
        <title>Genome update of Botrytis cinerea strains B05.10 and T4.</title>
        <authorList>
            <person name="Staats M."/>
            <person name="van Kan J.A."/>
        </authorList>
    </citation>
    <scope>NUCLEOTIDE SEQUENCE [LARGE SCALE GENOMIC DNA]</scope>
    <source>
        <strain evidence="9 10">B05.10</strain>
    </source>
</reference>
<name>A0A384JA71_BOTFB</name>
<dbReference type="EMBL" id="CP009806">
    <property type="protein sequence ID" value="ATZ47352.1"/>
    <property type="molecule type" value="Genomic_DNA"/>
</dbReference>
<evidence type="ECO:0000256" key="8">
    <source>
        <dbReference type="SAM" id="MobiDB-lite"/>
    </source>
</evidence>
<proteinExistence type="inferred from homology"/>
<accession>A0A384JA71</accession>
<comment type="subunit">
    <text evidence="7">Component of a fungal signal recognition particle (SRP) complex that consists of a 7SL RNA molecule (scR1) and at least six protein subunits: SRP72, SRP68, SRP54, SEC65, SRP21 and SRP14.</text>
</comment>
<protein>
    <recommendedName>
        <fullName evidence="7">Signal recognition particle subunit SRP14</fullName>
    </recommendedName>
    <alternativeName>
        <fullName evidence="7">Signal recognition particle 14 kDa protein</fullName>
    </alternativeName>
</protein>
<gene>
    <name evidence="9" type="ORF">BCIN_02g06420</name>
</gene>
<sequence>MVSHLSNDEFFSKLAPLFDSRRDKDHGSVFLTQKCYSYGPTSNASTAAAPSGDDVEMNALTDVLTAQFPDLSRDAPMPLLIRATNGKGKTKRSEKTKLSTVVQPDQLDSFFARYAEICKGGMSALKKRDRSKAKEKLKAKKRKIGTTSAVTPGDEKK</sequence>
<feature type="compositionally biased region" description="Basic residues" evidence="8">
    <location>
        <begin position="125"/>
        <end position="144"/>
    </location>
</feature>
<evidence type="ECO:0000256" key="7">
    <source>
        <dbReference type="RuleBase" id="RU368100"/>
    </source>
</evidence>
<dbReference type="InterPro" id="IPR009018">
    <property type="entry name" value="Signal_recog_particle_SRP9/14"/>
</dbReference>
<keyword evidence="3 7" id="KW-0963">Cytoplasm</keyword>
<dbReference type="SUPFAM" id="SSF54762">
    <property type="entry name" value="Signal recognition particle alu RNA binding heterodimer, SRP9/14"/>
    <property type="match status" value="1"/>
</dbReference>